<keyword evidence="4 6" id="KW-1133">Transmembrane helix</keyword>
<keyword evidence="3 6" id="KW-0812">Transmembrane</keyword>
<dbReference type="AlphaFoldDB" id="A0A857N3S1"/>
<dbReference type="InterPro" id="IPR013604">
    <property type="entry name" value="7TM_chemorcpt"/>
</dbReference>
<dbReference type="EMBL" id="MK749103">
    <property type="protein sequence ID" value="QHN69200.1"/>
    <property type="molecule type" value="mRNA"/>
</dbReference>
<comment type="subcellular location">
    <subcellularLocation>
        <location evidence="1">Cell membrane</location>
        <topology evidence="1">Multi-pass membrane protein</topology>
    </subcellularLocation>
</comment>
<dbReference type="Pfam" id="PF08395">
    <property type="entry name" value="7tm_7"/>
    <property type="match status" value="1"/>
</dbReference>
<accession>A0A857N3S1</accession>
<sequence>MLGAYWYMHCVIISRSANVLAQDFKHALRDNIQATTVAEYRALWLQLNRITREIGVATCYSFTILTLYLFFSLTLSIYGLFSQLQDGLTIKDVGLTISACCNIVLLHVICDQAHSASQHVRVHFQKKLLLVELSNLNPDSQTEINMFLRATEMNPSDVSLGGFFDVNRNLFKSVRINTF</sequence>
<evidence type="ECO:0000256" key="2">
    <source>
        <dbReference type="ARBA" id="ARBA00022475"/>
    </source>
</evidence>
<dbReference type="GO" id="GO:0005886">
    <property type="term" value="C:plasma membrane"/>
    <property type="evidence" value="ECO:0007669"/>
    <property type="project" value="UniProtKB-SubCell"/>
</dbReference>
<dbReference type="GO" id="GO:0050909">
    <property type="term" value="P:sensory perception of taste"/>
    <property type="evidence" value="ECO:0007669"/>
    <property type="project" value="InterPro"/>
</dbReference>
<evidence type="ECO:0000256" key="5">
    <source>
        <dbReference type="ARBA" id="ARBA00023136"/>
    </source>
</evidence>
<evidence type="ECO:0000256" key="4">
    <source>
        <dbReference type="ARBA" id="ARBA00022989"/>
    </source>
</evidence>
<evidence type="ECO:0000256" key="3">
    <source>
        <dbReference type="ARBA" id="ARBA00022692"/>
    </source>
</evidence>
<name>A0A857N3S1_9HYME</name>
<feature type="transmembrane region" description="Helical" evidence="6">
    <location>
        <begin position="93"/>
        <end position="110"/>
    </location>
</feature>
<keyword evidence="7" id="KW-0675">Receptor</keyword>
<organism evidence="7">
    <name type="scientific">Sirex noctilio</name>
    <dbReference type="NCBI Taxonomy" id="36765"/>
    <lineage>
        <taxon>Eukaryota</taxon>
        <taxon>Metazoa</taxon>
        <taxon>Ecdysozoa</taxon>
        <taxon>Arthropoda</taxon>
        <taxon>Hexapoda</taxon>
        <taxon>Insecta</taxon>
        <taxon>Pterygota</taxon>
        <taxon>Neoptera</taxon>
        <taxon>Endopterygota</taxon>
        <taxon>Hymenoptera</taxon>
        <taxon>Siricoidea</taxon>
        <taxon>Siricidae</taxon>
        <taxon>Sirex</taxon>
    </lineage>
</organism>
<feature type="transmembrane region" description="Helical" evidence="6">
    <location>
        <begin position="54"/>
        <end position="81"/>
    </location>
</feature>
<reference evidence="7" key="1">
    <citation type="submission" date="2019-04" db="EMBL/GenBank/DDBJ databases">
        <authorList>
            <person name="Guo B."/>
            <person name="Lu P."/>
        </authorList>
    </citation>
    <scope>NUCLEOTIDE SEQUENCE</scope>
</reference>
<proteinExistence type="evidence at transcript level"/>
<keyword evidence="2" id="KW-1003">Cell membrane</keyword>
<evidence type="ECO:0000256" key="1">
    <source>
        <dbReference type="ARBA" id="ARBA00004651"/>
    </source>
</evidence>
<keyword evidence="5 6" id="KW-0472">Membrane</keyword>
<evidence type="ECO:0000256" key="6">
    <source>
        <dbReference type="SAM" id="Phobius"/>
    </source>
</evidence>
<protein>
    <submittedName>
        <fullName evidence="7">Gustatory receptor 2</fullName>
    </submittedName>
</protein>
<evidence type="ECO:0000313" key="7">
    <source>
        <dbReference type="EMBL" id="QHN69200.1"/>
    </source>
</evidence>